<dbReference type="GO" id="GO:0016887">
    <property type="term" value="F:ATP hydrolysis activity"/>
    <property type="evidence" value="ECO:0007669"/>
    <property type="project" value="InterPro"/>
</dbReference>
<name>A0A8T8WJB9_ASPJA</name>
<feature type="domain" description="ABC transmembrane type-1" evidence="14">
    <location>
        <begin position="286"/>
        <end position="556"/>
    </location>
</feature>
<dbReference type="GeneID" id="37174093"/>
<comment type="subcellular location">
    <subcellularLocation>
        <location evidence="1">Cell membrane</location>
        <topology evidence="1">Multi-pass membrane protein</topology>
    </subcellularLocation>
</comment>
<keyword evidence="5 12" id="KW-0812">Transmembrane</keyword>
<dbReference type="Gene3D" id="3.40.50.300">
    <property type="entry name" value="P-loop containing nucleotide triphosphate hydrolases"/>
    <property type="match status" value="2"/>
</dbReference>
<keyword evidence="10" id="KW-0325">Glycoprotein</keyword>
<dbReference type="Pfam" id="PF00664">
    <property type="entry name" value="ABC_membrane"/>
    <property type="match status" value="2"/>
</dbReference>
<dbReference type="GO" id="GO:0005524">
    <property type="term" value="F:ATP binding"/>
    <property type="evidence" value="ECO:0007669"/>
    <property type="project" value="UniProtKB-KW"/>
</dbReference>
<keyword evidence="16" id="KW-1185">Reference proteome</keyword>
<evidence type="ECO:0000313" key="15">
    <source>
        <dbReference type="EMBL" id="RAH75918.1"/>
    </source>
</evidence>
<dbReference type="InterPro" id="IPR003439">
    <property type="entry name" value="ABC_transporter-like_ATP-bd"/>
</dbReference>
<evidence type="ECO:0000256" key="3">
    <source>
        <dbReference type="ARBA" id="ARBA00022448"/>
    </source>
</evidence>
<feature type="domain" description="ABC transporter" evidence="13">
    <location>
        <begin position="616"/>
        <end position="852"/>
    </location>
</feature>
<keyword evidence="6" id="KW-0547">Nucleotide-binding</keyword>
<dbReference type="SMART" id="SM00382">
    <property type="entry name" value="AAA"/>
    <property type="match status" value="2"/>
</dbReference>
<dbReference type="FunFam" id="3.40.50.300:FF:002145">
    <property type="entry name" value="ABC transporter (MsbA subfamily)"/>
    <property type="match status" value="1"/>
</dbReference>
<gene>
    <name evidence="15" type="ORF">BO86DRAFT_373906</name>
</gene>
<feature type="region of interest" description="Disordered" evidence="11">
    <location>
        <begin position="842"/>
        <end position="863"/>
    </location>
</feature>
<feature type="transmembrane region" description="Helical" evidence="12">
    <location>
        <begin position="139"/>
        <end position="159"/>
    </location>
</feature>
<evidence type="ECO:0000256" key="10">
    <source>
        <dbReference type="ARBA" id="ARBA00023180"/>
    </source>
</evidence>
<feature type="transmembrane region" description="Helical" evidence="12">
    <location>
        <begin position="1009"/>
        <end position="1030"/>
    </location>
</feature>
<evidence type="ECO:0000256" key="12">
    <source>
        <dbReference type="SAM" id="Phobius"/>
    </source>
</evidence>
<evidence type="ECO:0000313" key="16">
    <source>
        <dbReference type="Proteomes" id="UP000249497"/>
    </source>
</evidence>
<evidence type="ECO:0000256" key="9">
    <source>
        <dbReference type="ARBA" id="ARBA00023136"/>
    </source>
</evidence>
<reference evidence="15 16" key="1">
    <citation type="submission" date="2018-02" db="EMBL/GenBank/DDBJ databases">
        <title>The genomes of Aspergillus section Nigri reveals drivers in fungal speciation.</title>
        <authorList>
            <consortium name="DOE Joint Genome Institute"/>
            <person name="Vesth T.C."/>
            <person name="Nybo J."/>
            <person name="Theobald S."/>
            <person name="Brandl J."/>
            <person name="Frisvad J.C."/>
            <person name="Nielsen K.F."/>
            <person name="Lyhne E.K."/>
            <person name="Kogle M.E."/>
            <person name="Kuo A."/>
            <person name="Riley R."/>
            <person name="Clum A."/>
            <person name="Nolan M."/>
            <person name="Lipzen A."/>
            <person name="Salamov A."/>
            <person name="Henrissat B."/>
            <person name="Wiebenga A."/>
            <person name="De vries R.P."/>
            <person name="Grigoriev I.V."/>
            <person name="Mortensen U.H."/>
            <person name="Andersen M.R."/>
            <person name="Baker S.E."/>
        </authorList>
    </citation>
    <scope>NUCLEOTIDE SEQUENCE [LARGE SCALE GENOMIC DNA]</scope>
    <source>
        <strain evidence="15 16">CBS 114.51</strain>
    </source>
</reference>
<keyword evidence="8 12" id="KW-1133">Transmembrane helix</keyword>
<dbReference type="InterPro" id="IPR027417">
    <property type="entry name" value="P-loop_NTPase"/>
</dbReference>
<dbReference type="FunFam" id="1.20.1560.10:FF:000066">
    <property type="entry name" value="ABC multidrug transporter (Eurofung)"/>
    <property type="match status" value="1"/>
</dbReference>
<dbReference type="GO" id="GO:0140359">
    <property type="term" value="F:ABC-type transporter activity"/>
    <property type="evidence" value="ECO:0007669"/>
    <property type="project" value="InterPro"/>
</dbReference>
<evidence type="ECO:0000256" key="6">
    <source>
        <dbReference type="ARBA" id="ARBA00022741"/>
    </source>
</evidence>
<feature type="transmembrane region" description="Helical" evidence="12">
    <location>
        <begin position="42"/>
        <end position="63"/>
    </location>
</feature>
<feature type="transmembrane region" description="Helical" evidence="12">
    <location>
        <begin position="315"/>
        <end position="332"/>
    </location>
</feature>
<dbReference type="PROSITE" id="PS50929">
    <property type="entry name" value="ABC_TM1F"/>
    <property type="match status" value="2"/>
</dbReference>
<feature type="transmembrane region" description="Helical" evidence="12">
    <location>
        <begin position="1036"/>
        <end position="1056"/>
    </location>
</feature>
<dbReference type="RefSeq" id="XP_025521812.1">
    <property type="nucleotide sequence ID" value="XM_025670401.1"/>
</dbReference>
<evidence type="ECO:0000259" key="14">
    <source>
        <dbReference type="PROSITE" id="PS50929"/>
    </source>
</evidence>
<dbReference type="InterPro" id="IPR044726">
    <property type="entry name" value="ABCC_6TM_D2"/>
</dbReference>
<evidence type="ECO:0000256" key="4">
    <source>
        <dbReference type="ARBA" id="ARBA00022475"/>
    </source>
</evidence>
<dbReference type="InterPro" id="IPR044746">
    <property type="entry name" value="ABCC_6TM_D1"/>
</dbReference>
<comment type="similarity">
    <text evidence="2">Belongs to the ABC transporter superfamily. ABCC family. Conjugate transporter (TC 3.A.1.208) subfamily.</text>
</comment>
<dbReference type="PANTHER" id="PTHR24223">
    <property type="entry name" value="ATP-BINDING CASSETTE SUB-FAMILY C"/>
    <property type="match status" value="1"/>
</dbReference>
<dbReference type="SUPFAM" id="SSF90123">
    <property type="entry name" value="ABC transporter transmembrane region"/>
    <property type="match status" value="2"/>
</dbReference>
<organism evidence="15 16">
    <name type="scientific">Aspergillus japonicus CBS 114.51</name>
    <dbReference type="NCBI Taxonomy" id="1448312"/>
    <lineage>
        <taxon>Eukaryota</taxon>
        <taxon>Fungi</taxon>
        <taxon>Dikarya</taxon>
        <taxon>Ascomycota</taxon>
        <taxon>Pezizomycotina</taxon>
        <taxon>Eurotiomycetes</taxon>
        <taxon>Eurotiomycetidae</taxon>
        <taxon>Eurotiales</taxon>
        <taxon>Aspergillaceae</taxon>
        <taxon>Aspergillus</taxon>
        <taxon>Aspergillus subgen. Circumdati</taxon>
    </lineage>
</organism>
<dbReference type="PROSITE" id="PS51257">
    <property type="entry name" value="PROKAR_LIPOPROTEIN"/>
    <property type="match status" value="1"/>
</dbReference>
<keyword evidence="9 12" id="KW-0472">Membrane</keyword>
<feature type="domain" description="ABC transporter" evidence="13">
    <location>
        <begin position="1214"/>
        <end position="1455"/>
    </location>
</feature>
<evidence type="ECO:0000259" key="13">
    <source>
        <dbReference type="PROSITE" id="PS50893"/>
    </source>
</evidence>
<feature type="compositionally biased region" description="Basic and acidic residues" evidence="11">
    <location>
        <begin position="843"/>
        <end position="856"/>
    </location>
</feature>
<feature type="transmembrane region" description="Helical" evidence="12">
    <location>
        <begin position="902"/>
        <end position="922"/>
    </location>
</feature>
<feature type="transmembrane region" description="Helical" evidence="12">
    <location>
        <begin position="75"/>
        <end position="94"/>
    </location>
</feature>
<dbReference type="SUPFAM" id="SSF52540">
    <property type="entry name" value="P-loop containing nucleoside triphosphate hydrolases"/>
    <property type="match status" value="2"/>
</dbReference>
<evidence type="ECO:0000256" key="1">
    <source>
        <dbReference type="ARBA" id="ARBA00004651"/>
    </source>
</evidence>
<keyword evidence="4" id="KW-1003">Cell membrane</keyword>
<dbReference type="CDD" id="cd03244">
    <property type="entry name" value="ABCC_MRP_domain2"/>
    <property type="match status" value="1"/>
</dbReference>
<dbReference type="GO" id="GO:0005886">
    <property type="term" value="C:plasma membrane"/>
    <property type="evidence" value="ECO:0007669"/>
    <property type="project" value="UniProtKB-SubCell"/>
</dbReference>
<dbReference type="Pfam" id="PF00005">
    <property type="entry name" value="ABC_tran"/>
    <property type="match status" value="2"/>
</dbReference>
<dbReference type="InterPro" id="IPR056227">
    <property type="entry name" value="TMD0_ABC"/>
</dbReference>
<dbReference type="InterPro" id="IPR036640">
    <property type="entry name" value="ABC1_TM_sf"/>
</dbReference>
<dbReference type="PROSITE" id="PS50893">
    <property type="entry name" value="ABC_TRANSPORTER_2"/>
    <property type="match status" value="2"/>
</dbReference>
<feature type="transmembrane region" description="Helical" evidence="12">
    <location>
        <begin position="412"/>
        <end position="433"/>
    </location>
</feature>
<feature type="transmembrane region" description="Helical" evidence="12">
    <location>
        <begin position="278"/>
        <end position="303"/>
    </location>
</feature>
<feature type="transmembrane region" description="Helical" evidence="12">
    <location>
        <begin position="165"/>
        <end position="184"/>
    </location>
</feature>
<dbReference type="Proteomes" id="UP000249497">
    <property type="component" value="Unassembled WGS sequence"/>
</dbReference>
<feature type="domain" description="ABC transmembrane type-1" evidence="14">
    <location>
        <begin position="902"/>
        <end position="1177"/>
    </location>
</feature>
<dbReference type="InterPro" id="IPR050173">
    <property type="entry name" value="ABC_transporter_C-like"/>
</dbReference>
<evidence type="ECO:0000256" key="7">
    <source>
        <dbReference type="ARBA" id="ARBA00022840"/>
    </source>
</evidence>
<evidence type="ECO:0000256" key="8">
    <source>
        <dbReference type="ARBA" id="ARBA00022989"/>
    </source>
</evidence>
<dbReference type="Pfam" id="PF24357">
    <property type="entry name" value="TMD0_ABC"/>
    <property type="match status" value="1"/>
</dbReference>
<proteinExistence type="inferred from homology"/>
<dbReference type="PANTHER" id="PTHR24223:SF399">
    <property type="entry name" value="ABC TRANSPORTER ATNG"/>
    <property type="match status" value="1"/>
</dbReference>
<evidence type="ECO:0000256" key="2">
    <source>
        <dbReference type="ARBA" id="ARBA00009726"/>
    </source>
</evidence>
<keyword evidence="7 15" id="KW-0067">ATP-binding</keyword>
<evidence type="ECO:0000256" key="5">
    <source>
        <dbReference type="ARBA" id="ARBA00022692"/>
    </source>
</evidence>
<dbReference type="EMBL" id="KZ824899">
    <property type="protein sequence ID" value="RAH75918.1"/>
    <property type="molecule type" value="Genomic_DNA"/>
</dbReference>
<evidence type="ECO:0000256" key="11">
    <source>
        <dbReference type="SAM" id="MobiDB-lite"/>
    </source>
</evidence>
<dbReference type="Gene3D" id="1.20.1560.10">
    <property type="entry name" value="ABC transporter type 1, transmembrane domain"/>
    <property type="match status" value="2"/>
</dbReference>
<dbReference type="CDD" id="cd18580">
    <property type="entry name" value="ABC_6TM_ABCC_D2"/>
    <property type="match status" value="1"/>
</dbReference>
<protein>
    <submittedName>
        <fullName evidence="15">Putative ATP-binding cassette transporter</fullName>
    </submittedName>
</protein>
<dbReference type="InterPro" id="IPR011527">
    <property type="entry name" value="ABC1_TM_dom"/>
</dbReference>
<accession>A0A8T8WJB9</accession>
<sequence>MMTGRISVPSNCSLDADNVLGPVVALGCRNGFDFTLLFEQSILGIVPAAVFLLASPLRVGYLIKKDVRTQRNSLRFVKLAATLTFALIQLTLLVCWTRDDLPRTKASVPSASINFIVAMELLVLCWLEDGRSARPSSLLTAYLLLTLLFDIVQARTLWLRLPKTILLPVFFTISVGSKMIMLLLESLEKRQYLTDDYRGLPPESTSGIINRSFMWWLNHMFTVGSRRLLTMDDMYDLDPALNSASVSEKAQRVWAQRRIPARRFEFPWKLCQTLWKPLLMAVFPRMCLIGFTFAQPFLIAGLLDWLGSGQSTEQGHGLIAATVLVYLGLAISTLHSNHLLYRFITMFRGSASSLVYEHMLCIPDGQLEDRSAAITRMTTDIDRISACLVQLHECWARIIEVAIGISLLTLRLGWVSAIPVIIVMISSLACTYISKNIGNRQKIWVDAVQQRLAIITSMLTDIQVVKQMGLSRAFTQIIQNKRVSETQQMSSFRWHIVWQNMIQNLPWALAPALTFAVFAVQGHSLNFTKTFTSLSIITLLTNPVAKLLSAIPSTAASLGCFDRIQSFLLIPAENSLSQDNQDDMTANHACSKPMPGAAEQAPSLMVNPSSQDSLTVAFENASIRPTNEGQVLLNQINLEVPRGAIVSIRGPVGSGKSTFLRAILGQVGCETGSVNLSTRRIAYCAQRTWLPNTTIRNAICGNVTTEKESPQSIDHEWYSTVLHACALDEDLRLISGGDDMQIGSGLGARLSGGQMDRIALARAVYARKDLVLLDDVLSALDIVTKSLVLERLFGERGVFRKLNSTVILVTHDTASLAYADRTLIISSGTLEQDDCDDIISPEPSDHDTIDTLRGSRENTTPMPREDAAQIAKDNQLSDLKRSTGDYQVYKYYLRSIGWSSSLLFLLFVIFNVFCSTFSQIWLERWTSRGGEQRVLYVTVYVALAILEVICMGGYVWAILILISPSTARKLHYVVLKTVMGASPTTLATMDSGALLNRFSQDMTLIESQLPVGLLVTISNLFTAIAAAALISTGSTWMAITVPVLIAAVFVVQHYYLKTSRQIRLLDLESRSPLYSHYMETMDGLSTIQAFGWQKRFCEKSSRLLDVSQRPYYLLYCIQRWLALVLDLIVAAEAVLLVSLAVNLRAATSIGLLGVSLNNILSFNQSLSSLITGWTQLEISLGSIARIKDFERGTQPEDTPANDTIPASWPARGAIEFKAVTAQYNPTAPILKDVSFKVRPGQKIGICGRTGSGKSSLLGTTLGMLELTSGSILIDDLDLSTIPRETVRERLVTIAQNPLIFAGCTVRLNADPTPGGSGSGNLPDAEIIAALDRVGLWHSVLAERSGGLDAELGADTLSRGQTQLFGIARAMLKLQRSGARVLLLDEATSHVDRETEARVQALLREEPFRSCSVLAVAHRVESLADYDGVVVLERGRVVGYRGCEGVDDEGRCCLGLRG</sequence>
<keyword evidence="3" id="KW-0813">Transport</keyword>
<feature type="transmembrane region" description="Helical" evidence="12">
    <location>
        <begin position="1120"/>
        <end position="1141"/>
    </location>
</feature>
<dbReference type="CDD" id="cd18579">
    <property type="entry name" value="ABC_6TM_ABCC_D1"/>
    <property type="match status" value="1"/>
</dbReference>
<dbReference type="OrthoDB" id="6500128at2759"/>
<feature type="transmembrane region" description="Helical" evidence="12">
    <location>
        <begin position="106"/>
        <end position="127"/>
    </location>
</feature>
<feature type="transmembrane region" description="Helical" evidence="12">
    <location>
        <begin position="934"/>
        <end position="962"/>
    </location>
</feature>
<dbReference type="InterPro" id="IPR003593">
    <property type="entry name" value="AAA+_ATPase"/>
</dbReference>